<feature type="region of interest" description="Disordered" evidence="1">
    <location>
        <begin position="1"/>
        <end position="70"/>
    </location>
</feature>
<feature type="compositionally biased region" description="Low complexity" evidence="1">
    <location>
        <begin position="1"/>
        <end position="40"/>
    </location>
</feature>
<dbReference type="GeneID" id="17355761"/>
<protein>
    <submittedName>
        <fullName evidence="2">Expressed protein</fullName>
    </submittedName>
</protein>
<accession>E1ZCS0</accession>
<name>E1ZCS0_CHLVA</name>
<organism evidence="3">
    <name type="scientific">Chlorella variabilis</name>
    <name type="common">Green alga</name>
    <dbReference type="NCBI Taxonomy" id="554065"/>
    <lineage>
        <taxon>Eukaryota</taxon>
        <taxon>Viridiplantae</taxon>
        <taxon>Chlorophyta</taxon>
        <taxon>core chlorophytes</taxon>
        <taxon>Trebouxiophyceae</taxon>
        <taxon>Chlorellales</taxon>
        <taxon>Chlorellaceae</taxon>
        <taxon>Chlorella clade</taxon>
        <taxon>Chlorella</taxon>
    </lineage>
</organism>
<dbReference type="KEGG" id="cvr:CHLNCDRAFT_57567"/>
<reference evidence="2 3" key="1">
    <citation type="journal article" date="2010" name="Plant Cell">
        <title>The Chlorella variabilis NC64A genome reveals adaptation to photosymbiosis, coevolution with viruses, and cryptic sex.</title>
        <authorList>
            <person name="Blanc G."/>
            <person name="Duncan G."/>
            <person name="Agarkova I."/>
            <person name="Borodovsky M."/>
            <person name="Gurnon J."/>
            <person name="Kuo A."/>
            <person name="Lindquist E."/>
            <person name="Lucas S."/>
            <person name="Pangilinan J."/>
            <person name="Polle J."/>
            <person name="Salamov A."/>
            <person name="Terry A."/>
            <person name="Yamada T."/>
            <person name="Dunigan D.D."/>
            <person name="Grigoriev I.V."/>
            <person name="Claverie J.M."/>
            <person name="Van Etten J.L."/>
        </authorList>
    </citation>
    <scope>NUCLEOTIDE SEQUENCE [LARGE SCALE GENOMIC DNA]</scope>
    <source>
        <strain evidence="2 3">NC64A</strain>
    </source>
</reference>
<sequence length="803" mass="86591">MQGMAGERPALAPAAPLSPAGRPARPSKLSSRPAGRSAGRPSRRRGGGGGGGSAASAAAGSGEEALQASFESHTAESACLQPAAEVEAHAFVAQPQPQALDTWLQLGPFDVGGAGPFPTSPIGAGSGWVVAAAVLLAGRMGRLTAQEARMDVRKLQFERERSRALGKELLAARDRWRATEAERTAAEDARRVEETAAKAQEELRRQREMQQRYQEAAAKEAERLRLEREALRKEYESQQAKLDAEVAAREEQERLVIEQQRAAARAAEEQRRREEEERKRRVEEERRQREEQEQREREEAIRLKVEERRRLEKEKKRFAMRLEGTLVVERPPKDTVLSGPLQKKASVRLSAACGTLLGGPAQPPPVDFASLADAGEGLSQVAGEACKLAADAYSSAMRLQSMSGEGVLQWIDDTELQHWAFAAACRTELGVLPADHPQRTDTLLRRVIASIEGGDTEAANALLDDILQADVELFLKELPSCSRLSKPAPALMGTALLLSHLLSRALAERPFAASDAPAWFEATARLAVASPAAQDSLQLPAAIISAVLGMSNPVAEELQLLAEANLSAAAKKEQQEKERRLASELAAKLVEEEWPDAAETKAARLAEREAKTPVPERCWALRNVAGTLSMGGPGERARARQLLEQAVLLKQQYAGAPDHPGVLPELVPLVNLLAADPEWQRDAAGVASLIMNCLAGVAAAYRRRGDSMSEAILLEASLRKFEELAGVRASAVMSSMRAADTALESLSAEQRSAVAAARPEGEACIAKVVAALTDELAAYQHGGPVTKVQRWDAEGVRLIGPLH</sequence>
<dbReference type="OMA" id="IMNCLAG"/>
<evidence type="ECO:0000313" key="2">
    <source>
        <dbReference type="EMBL" id="EFN56288.1"/>
    </source>
</evidence>
<dbReference type="AlphaFoldDB" id="E1ZCS0"/>
<gene>
    <name evidence="2" type="ORF">CHLNCDRAFT_57567</name>
</gene>
<dbReference type="STRING" id="554065.E1ZCS0"/>
<proteinExistence type="predicted"/>
<dbReference type="RefSeq" id="XP_005848390.1">
    <property type="nucleotide sequence ID" value="XM_005848328.1"/>
</dbReference>
<evidence type="ECO:0000256" key="1">
    <source>
        <dbReference type="SAM" id="MobiDB-lite"/>
    </source>
</evidence>
<dbReference type="InParanoid" id="E1ZCS0"/>
<dbReference type="EMBL" id="GL433842">
    <property type="protein sequence ID" value="EFN56288.1"/>
    <property type="molecule type" value="Genomic_DNA"/>
</dbReference>
<feature type="region of interest" description="Disordered" evidence="1">
    <location>
        <begin position="268"/>
        <end position="298"/>
    </location>
</feature>
<evidence type="ECO:0000313" key="3">
    <source>
        <dbReference type="Proteomes" id="UP000008141"/>
    </source>
</evidence>
<dbReference type="Proteomes" id="UP000008141">
    <property type="component" value="Unassembled WGS sequence"/>
</dbReference>
<dbReference type="OrthoDB" id="552019at2759"/>
<dbReference type="eggNOG" id="ENOG502R336">
    <property type="taxonomic scope" value="Eukaryota"/>
</dbReference>
<keyword evidence="3" id="KW-1185">Reference proteome</keyword>